<dbReference type="EMBL" id="JARKIB010000046">
    <property type="protein sequence ID" value="KAJ7756704.1"/>
    <property type="molecule type" value="Genomic_DNA"/>
</dbReference>
<feature type="compositionally biased region" description="Polar residues" evidence="1">
    <location>
        <begin position="96"/>
        <end position="112"/>
    </location>
</feature>
<organism evidence="2 3">
    <name type="scientific">Mycena metata</name>
    <dbReference type="NCBI Taxonomy" id="1033252"/>
    <lineage>
        <taxon>Eukaryota</taxon>
        <taxon>Fungi</taxon>
        <taxon>Dikarya</taxon>
        <taxon>Basidiomycota</taxon>
        <taxon>Agaricomycotina</taxon>
        <taxon>Agaricomycetes</taxon>
        <taxon>Agaricomycetidae</taxon>
        <taxon>Agaricales</taxon>
        <taxon>Marasmiineae</taxon>
        <taxon>Mycenaceae</taxon>
        <taxon>Mycena</taxon>
    </lineage>
</organism>
<name>A0AAD7J4R8_9AGAR</name>
<proteinExistence type="predicted"/>
<protein>
    <submittedName>
        <fullName evidence="2">Uncharacterized protein</fullName>
    </submittedName>
</protein>
<feature type="region of interest" description="Disordered" evidence="1">
    <location>
        <begin position="1"/>
        <end position="32"/>
    </location>
</feature>
<sequence>MAPTQAKTRGYKARTDGRDLVPEPAGPPSIKFARASTFDPAANIRRLQDFPSGGTVTVDPGRAAFNYNTRGKVTINATLRLHFADKQVPPPTPTPKTQSQRGLDLDSNQDPPTSVHAITINHYSDRVPHMDHPGPGRAAFNHNIHRGKGNHLNSMHTSVPQSADADTAQTTVTMCAKCKSPTPTYVDLNILSSDQVPLECSVYGVVTQESTDDRQESLTHKRKRNETNPNRMVFRDETAVESLVAI</sequence>
<reference evidence="2" key="1">
    <citation type="submission" date="2023-03" db="EMBL/GenBank/DDBJ databases">
        <title>Massive genome expansion in bonnet fungi (Mycena s.s.) driven by repeated elements and novel gene families across ecological guilds.</title>
        <authorList>
            <consortium name="Lawrence Berkeley National Laboratory"/>
            <person name="Harder C.B."/>
            <person name="Miyauchi S."/>
            <person name="Viragh M."/>
            <person name="Kuo A."/>
            <person name="Thoen E."/>
            <person name="Andreopoulos B."/>
            <person name="Lu D."/>
            <person name="Skrede I."/>
            <person name="Drula E."/>
            <person name="Henrissat B."/>
            <person name="Morin E."/>
            <person name="Kohler A."/>
            <person name="Barry K."/>
            <person name="LaButti K."/>
            <person name="Morin E."/>
            <person name="Salamov A."/>
            <person name="Lipzen A."/>
            <person name="Mereny Z."/>
            <person name="Hegedus B."/>
            <person name="Baldrian P."/>
            <person name="Stursova M."/>
            <person name="Weitz H."/>
            <person name="Taylor A."/>
            <person name="Grigoriev I.V."/>
            <person name="Nagy L.G."/>
            <person name="Martin F."/>
            <person name="Kauserud H."/>
        </authorList>
    </citation>
    <scope>NUCLEOTIDE SEQUENCE</scope>
    <source>
        <strain evidence="2">CBHHK182m</strain>
    </source>
</reference>
<evidence type="ECO:0000313" key="2">
    <source>
        <dbReference type="EMBL" id="KAJ7756704.1"/>
    </source>
</evidence>
<keyword evidence="3" id="KW-1185">Reference proteome</keyword>
<evidence type="ECO:0000256" key="1">
    <source>
        <dbReference type="SAM" id="MobiDB-lite"/>
    </source>
</evidence>
<feature type="region of interest" description="Disordered" evidence="1">
    <location>
        <begin position="83"/>
        <end position="113"/>
    </location>
</feature>
<dbReference type="Proteomes" id="UP001215598">
    <property type="component" value="Unassembled WGS sequence"/>
</dbReference>
<comment type="caution">
    <text evidence="2">The sequence shown here is derived from an EMBL/GenBank/DDBJ whole genome shotgun (WGS) entry which is preliminary data.</text>
</comment>
<gene>
    <name evidence="2" type="ORF">B0H16DRAFT_1458154</name>
</gene>
<evidence type="ECO:0000313" key="3">
    <source>
        <dbReference type="Proteomes" id="UP001215598"/>
    </source>
</evidence>
<dbReference type="AlphaFoldDB" id="A0AAD7J4R8"/>
<accession>A0AAD7J4R8</accession>